<proteinExistence type="predicted"/>
<evidence type="ECO:0000313" key="1">
    <source>
        <dbReference type="EMBL" id="KAK8899602.1"/>
    </source>
</evidence>
<dbReference type="Proteomes" id="UP001470230">
    <property type="component" value="Unassembled WGS sequence"/>
</dbReference>
<protein>
    <recommendedName>
        <fullName evidence="3">HECT domain-containing protein</fullName>
    </recommendedName>
</protein>
<gene>
    <name evidence="1" type="ORF">M9Y10_001918</name>
</gene>
<evidence type="ECO:0008006" key="3">
    <source>
        <dbReference type="Google" id="ProtNLM"/>
    </source>
</evidence>
<comment type="caution">
    <text evidence="1">The sequence shown here is derived from an EMBL/GenBank/DDBJ whole genome shotgun (WGS) entry which is preliminary data.</text>
</comment>
<accession>A0ABR2L8C1</accession>
<evidence type="ECO:0000313" key="2">
    <source>
        <dbReference type="Proteomes" id="UP001470230"/>
    </source>
</evidence>
<organism evidence="1 2">
    <name type="scientific">Tritrichomonas musculus</name>
    <dbReference type="NCBI Taxonomy" id="1915356"/>
    <lineage>
        <taxon>Eukaryota</taxon>
        <taxon>Metamonada</taxon>
        <taxon>Parabasalia</taxon>
        <taxon>Tritrichomonadida</taxon>
        <taxon>Tritrichomonadidae</taxon>
        <taxon>Tritrichomonas</taxon>
    </lineage>
</organism>
<reference evidence="1 2" key="1">
    <citation type="submission" date="2024-04" db="EMBL/GenBank/DDBJ databases">
        <title>Tritrichomonas musculus Genome.</title>
        <authorList>
            <person name="Alves-Ferreira E."/>
            <person name="Grigg M."/>
            <person name="Lorenzi H."/>
            <person name="Galac M."/>
        </authorList>
    </citation>
    <scope>NUCLEOTIDE SEQUENCE [LARGE SCALE GENOMIC DNA]</scope>
    <source>
        <strain evidence="1 2">EAF2021</strain>
    </source>
</reference>
<sequence length="844" mass="99495">MSIINDFLKPFFIGDHSFSSLILLKQQLNNLPVNDGKKVKKQLKKLLNFINVDDDYNFVLPTDHQNKITIDTFNDILILRGLINENNVDNEKAISLIKSSDRNFRDQTFLVDPCRFLALDKKMNQVQYSQYLQKDCHQDFISTCDVKKQFLHPICIYNHFINIPNFSFMSYCEDINDPKINFNHSISWIIKLFLYGSINDCKIEGKTSDYIDNFIYFLEKGIEINDPVFLVMVQSSTELYHYLYDHLFSEYCKKEYSKRLIETFEFVDFLIKDPKFIHLYKNNPEFGQGFRNKFPYPYETVRYLLKENDFSISDIYEFSKQFKPIPEIEEAILPCEEWRRRHIDELANQNIYDLIRSKLFHQNNDLNDQFGEYLLNAKVSLLSRQVYILFKACQTGDKDIIQKEIDILMHLINPWNNDDRVFKFYMNNFINTKNTFDSLESFNSRIKESCGSLNQMMNRCKPFYVVDTEDRVDDIDVIRTYVVYEKIDIRSFLIERLLLQNATFLLASDTKEELYYPKLFDFFINLPFVHKTEDLYILASFANEIVDLFRDQLNLTYLYLSTCENCTDLLNEKRFPLIKKVNETFDSNGYLSSLQKALQSADDYGHGLNASEKLKAYVNRLIEINNKTILERKYHPFRSHFRLILKRNVHSNMSLSNTIVPALSHLDQSTLDSQRLIDAFYLLTKANEKDKATSKIIIDMRSTMNSLLPIVFNFKSSETFNFARTIFTFITPIPDSQDFLEFNKEKVLSSLYGELKDHLKSHPDSYRTQIWKLIKKVDPSSKTADGGNALNALLPLFEVFDDENMEEHHFFNLNEPPEKVDGIEAASFFLRNYMLPSLFDTIDE</sequence>
<keyword evidence="2" id="KW-1185">Reference proteome</keyword>
<dbReference type="EMBL" id="JAPFFF010000001">
    <property type="protein sequence ID" value="KAK8899602.1"/>
    <property type="molecule type" value="Genomic_DNA"/>
</dbReference>
<name>A0ABR2L8C1_9EUKA</name>